<dbReference type="InterPro" id="IPR035994">
    <property type="entry name" value="Nucleoside_phosphorylase_sf"/>
</dbReference>
<accession>A0ABV2H2F6</accession>
<protein>
    <submittedName>
        <fullName evidence="2">Nucleoside phosphorylase</fullName>
    </submittedName>
</protein>
<sequence length="59" mass="6114">MESAATAHVAYSNSIPFIAFRSLSDLAGGGEGANEMGVFFALASENSARFVKAFLAELA</sequence>
<dbReference type="Proteomes" id="UP001549031">
    <property type="component" value="Unassembled WGS sequence"/>
</dbReference>
<reference evidence="2 3" key="1">
    <citation type="submission" date="2024-06" db="EMBL/GenBank/DDBJ databases">
        <title>Genomic Encyclopedia of Type Strains, Phase IV (KMG-IV): sequencing the most valuable type-strain genomes for metagenomic binning, comparative biology and taxonomic classification.</title>
        <authorList>
            <person name="Goeker M."/>
        </authorList>
    </citation>
    <scope>NUCLEOTIDE SEQUENCE [LARGE SCALE GENOMIC DNA]</scope>
    <source>
        <strain evidence="2 3">DSM 105042</strain>
    </source>
</reference>
<feature type="domain" description="Nucleoside phosphorylase" evidence="1">
    <location>
        <begin position="1"/>
        <end position="56"/>
    </location>
</feature>
<organism evidence="2 3">
    <name type="scientific">Pseudorhizobium tarimense</name>
    <dbReference type="NCBI Taxonomy" id="1079109"/>
    <lineage>
        <taxon>Bacteria</taxon>
        <taxon>Pseudomonadati</taxon>
        <taxon>Pseudomonadota</taxon>
        <taxon>Alphaproteobacteria</taxon>
        <taxon>Hyphomicrobiales</taxon>
        <taxon>Rhizobiaceae</taxon>
        <taxon>Rhizobium/Agrobacterium group</taxon>
        <taxon>Pseudorhizobium</taxon>
    </lineage>
</organism>
<dbReference type="Pfam" id="PF01048">
    <property type="entry name" value="PNP_UDP_1"/>
    <property type="match status" value="1"/>
</dbReference>
<evidence type="ECO:0000313" key="3">
    <source>
        <dbReference type="Proteomes" id="UP001549031"/>
    </source>
</evidence>
<keyword evidence="3" id="KW-1185">Reference proteome</keyword>
<proteinExistence type="predicted"/>
<dbReference type="PANTHER" id="PTHR21234:SF42">
    <property type="entry name" value="PHOSPHORYLASE SUPERFAMILY PROTEIN"/>
    <property type="match status" value="1"/>
</dbReference>
<evidence type="ECO:0000259" key="1">
    <source>
        <dbReference type="Pfam" id="PF01048"/>
    </source>
</evidence>
<dbReference type="PANTHER" id="PTHR21234">
    <property type="entry name" value="PURINE NUCLEOSIDE PHOSPHORYLASE"/>
    <property type="match status" value="1"/>
</dbReference>
<dbReference type="EMBL" id="JBEPLJ010000003">
    <property type="protein sequence ID" value="MET3584729.1"/>
    <property type="molecule type" value="Genomic_DNA"/>
</dbReference>
<comment type="caution">
    <text evidence="2">The sequence shown here is derived from an EMBL/GenBank/DDBJ whole genome shotgun (WGS) entry which is preliminary data.</text>
</comment>
<dbReference type="InterPro" id="IPR000845">
    <property type="entry name" value="Nucleoside_phosphorylase_d"/>
</dbReference>
<dbReference type="Gene3D" id="3.40.50.1580">
    <property type="entry name" value="Nucleoside phosphorylase domain"/>
    <property type="match status" value="1"/>
</dbReference>
<name>A0ABV2H2F6_9HYPH</name>
<dbReference type="SUPFAM" id="SSF53167">
    <property type="entry name" value="Purine and uridine phosphorylases"/>
    <property type="match status" value="1"/>
</dbReference>
<evidence type="ECO:0000313" key="2">
    <source>
        <dbReference type="EMBL" id="MET3584729.1"/>
    </source>
</evidence>
<gene>
    <name evidence="2" type="ORF">ABID21_000830</name>
</gene>